<dbReference type="InterPro" id="IPR036236">
    <property type="entry name" value="Znf_C2H2_sf"/>
</dbReference>
<keyword evidence="3" id="KW-0862">Zinc</keyword>
<dbReference type="PANTHER" id="PTHR47660">
    <property type="entry name" value="TRANSCRIPTION FACTOR WITH C2H2 AND ZN(2)-CYS(6) DNA BINDING DOMAIN (EUROFUNG)-RELATED-RELATED"/>
    <property type="match status" value="1"/>
</dbReference>
<evidence type="ECO:0000259" key="10">
    <source>
        <dbReference type="PROSITE" id="PS50157"/>
    </source>
</evidence>
<dbReference type="PANTHER" id="PTHR47660:SF2">
    <property type="entry name" value="TRANSCRIPTION FACTOR WITH C2H2 AND ZN(2)-CYS(6) DNA BINDING DOMAIN (EUROFUNG)"/>
    <property type="match status" value="1"/>
</dbReference>
<keyword evidence="4" id="KW-0805">Transcription regulation</keyword>
<evidence type="ECO:0000256" key="9">
    <source>
        <dbReference type="SAM" id="Phobius"/>
    </source>
</evidence>
<evidence type="ECO:0000256" key="4">
    <source>
        <dbReference type="ARBA" id="ARBA00023015"/>
    </source>
</evidence>
<dbReference type="GO" id="GO:0006351">
    <property type="term" value="P:DNA-templated transcription"/>
    <property type="evidence" value="ECO:0007669"/>
    <property type="project" value="InterPro"/>
</dbReference>
<keyword evidence="12" id="KW-1185">Reference proteome</keyword>
<evidence type="ECO:0000313" key="11">
    <source>
        <dbReference type="EMBL" id="KKA28170.1"/>
    </source>
</evidence>
<dbReference type="InterPro" id="IPR013087">
    <property type="entry name" value="Znf_C2H2_type"/>
</dbReference>
<keyword evidence="9" id="KW-0812">Transmembrane</keyword>
<feature type="region of interest" description="Disordered" evidence="8">
    <location>
        <begin position="1"/>
        <end position="34"/>
    </location>
</feature>
<reference evidence="11 12" key="1">
    <citation type="submission" date="2015-03" db="EMBL/GenBank/DDBJ databases">
        <authorList>
            <person name="Radwan O."/>
            <person name="Al-Naeli F.A."/>
            <person name="Rendon G.A."/>
            <person name="Fields C."/>
        </authorList>
    </citation>
    <scope>NUCLEOTIDE SEQUENCE [LARGE SCALE GENOMIC DNA]</scope>
    <source>
        <strain evidence="11">CR-DP1</strain>
    </source>
</reference>
<comment type="caution">
    <text evidence="11">The sequence shown here is derived from an EMBL/GenBank/DDBJ whole genome shotgun (WGS) entry which is preliminary data.</text>
</comment>
<keyword evidence="1" id="KW-0479">Metal-binding</keyword>
<dbReference type="PROSITE" id="PS50157">
    <property type="entry name" value="ZINC_FINGER_C2H2_2"/>
    <property type="match status" value="2"/>
</dbReference>
<keyword evidence="9" id="KW-1133">Transmembrane helix</keyword>
<feature type="transmembrane region" description="Helical" evidence="9">
    <location>
        <begin position="661"/>
        <end position="679"/>
    </location>
</feature>
<accession>A0A0F4ZD76</accession>
<protein>
    <recommendedName>
        <fullName evidence="10">C2H2-type domain-containing protein</fullName>
    </recommendedName>
</protein>
<dbReference type="Pfam" id="PF00096">
    <property type="entry name" value="zf-C2H2"/>
    <property type="match status" value="2"/>
</dbReference>
<name>A0A0F4ZD76_9PEZI</name>
<evidence type="ECO:0000256" key="8">
    <source>
        <dbReference type="SAM" id="MobiDB-lite"/>
    </source>
</evidence>
<evidence type="ECO:0000256" key="2">
    <source>
        <dbReference type="ARBA" id="ARBA00022771"/>
    </source>
</evidence>
<evidence type="ECO:0000256" key="6">
    <source>
        <dbReference type="ARBA" id="ARBA00023242"/>
    </source>
</evidence>
<dbReference type="SUPFAM" id="SSF57667">
    <property type="entry name" value="beta-beta-alpha zinc fingers"/>
    <property type="match status" value="1"/>
</dbReference>
<feature type="region of interest" description="Disordered" evidence="8">
    <location>
        <begin position="77"/>
        <end position="103"/>
    </location>
</feature>
<dbReference type="SMART" id="SM00355">
    <property type="entry name" value="ZnF_C2H2"/>
    <property type="match status" value="2"/>
</dbReference>
<evidence type="ECO:0000256" key="3">
    <source>
        <dbReference type="ARBA" id="ARBA00022833"/>
    </source>
</evidence>
<feature type="domain" description="C2H2-type" evidence="10">
    <location>
        <begin position="32"/>
        <end position="59"/>
    </location>
</feature>
<dbReference type="InterPro" id="IPR007219">
    <property type="entry name" value="XnlR_reg_dom"/>
</dbReference>
<gene>
    <name evidence="11" type="ORF">TD95_004226</name>
</gene>
<keyword evidence="6" id="KW-0539">Nucleus</keyword>
<keyword evidence="9" id="KW-0472">Membrane</keyword>
<dbReference type="Pfam" id="PF04082">
    <property type="entry name" value="Fungal_trans"/>
    <property type="match status" value="1"/>
</dbReference>
<dbReference type="Gene3D" id="3.30.160.60">
    <property type="entry name" value="Classic Zinc Finger"/>
    <property type="match status" value="2"/>
</dbReference>
<dbReference type="OrthoDB" id="40579at2759"/>
<feature type="domain" description="C2H2-type" evidence="10">
    <location>
        <begin position="60"/>
        <end position="87"/>
    </location>
</feature>
<dbReference type="GO" id="GO:0008270">
    <property type="term" value="F:zinc ion binding"/>
    <property type="evidence" value="ECO:0007669"/>
    <property type="project" value="UniProtKB-KW"/>
</dbReference>
<keyword evidence="5" id="KW-0804">Transcription</keyword>
<feature type="compositionally biased region" description="Low complexity" evidence="8">
    <location>
        <begin position="7"/>
        <end position="19"/>
    </location>
</feature>
<dbReference type="FunFam" id="3.30.160.60:FF:002343">
    <property type="entry name" value="Zinc finger protein 33A"/>
    <property type="match status" value="1"/>
</dbReference>
<dbReference type="EMBL" id="LAEV01001409">
    <property type="protein sequence ID" value="KKA28170.1"/>
    <property type="molecule type" value="Genomic_DNA"/>
</dbReference>
<dbReference type="Proteomes" id="UP000033483">
    <property type="component" value="Unassembled WGS sequence"/>
</dbReference>
<dbReference type="PROSITE" id="PS00028">
    <property type="entry name" value="ZINC_FINGER_C2H2_1"/>
    <property type="match status" value="2"/>
</dbReference>
<dbReference type="GO" id="GO:0003677">
    <property type="term" value="F:DNA binding"/>
    <property type="evidence" value="ECO:0007669"/>
    <property type="project" value="InterPro"/>
</dbReference>
<evidence type="ECO:0000256" key="1">
    <source>
        <dbReference type="ARBA" id="ARBA00022723"/>
    </source>
</evidence>
<dbReference type="AlphaFoldDB" id="A0A0F4ZD76"/>
<keyword evidence="2 7" id="KW-0863">Zinc-finger</keyword>
<evidence type="ECO:0000256" key="7">
    <source>
        <dbReference type="PROSITE-ProRule" id="PRU00042"/>
    </source>
</evidence>
<organism evidence="11 12">
    <name type="scientific">Thielaviopsis punctulata</name>
    <dbReference type="NCBI Taxonomy" id="72032"/>
    <lineage>
        <taxon>Eukaryota</taxon>
        <taxon>Fungi</taxon>
        <taxon>Dikarya</taxon>
        <taxon>Ascomycota</taxon>
        <taxon>Pezizomycotina</taxon>
        <taxon>Sordariomycetes</taxon>
        <taxon>Hypocreomycetidae</taxon>
        <taxon>Microascales</taxon>
        <taxon>Ceratocystidaceae</taxon>
        <taxon>Thielaviopsis</taxon>
    </lineage>
</organism>
<evidence type="ECO:0000256" key="5">
    <source>
        <dbReference type="ARBA" id="ARBA00023163"/>
    </source>
</evidence>
<evidence type="ECO:0000313" key="12">
    <source>
        <dbReference type="Proteomes" id="UP000033483"/>
    </source>
</evidence>
<proteinExistence type="predicted"/>
<sequence length="804" mass="90698">MHPAPPISATAAPAPTLKKTGTKRSAPQGSPHVCNDCHRQYSRPEHLARHIQTHTLGKRFPCPVCGKAFARTDLLRRHTQNHQNNDGTKKRRTGSAAANTGRDDDLHAQFTDFLCGIMFESNDSESHSFDESTFPALNFCSDVSLELNEADYGLMDYLNLNLELPPDSQSLNSHEEAANLVKLRREMSSIWSNDDKRFATEAEENPWGSNQAHLDVGGDTDCSLSAMEESRKKLYTVFSDKVALSGRDGVLGLVLATCKNGEMVQKVSTTFPSLETMDGFVHMFLASHFCEVSNFIHFPTLKLKDQLPDWLATVVACGAVRTSAPTIQRFGFAVQNSVRVSIALKLENRGDITSHMGLLQSTVLLQDLGLWSGYRSKIVAAESYLSFPVSVLRSKNRYRRAAYPHVEVHADDEGQVLEEKWKTWYNRESWKRIVFHCYVRDAQWSIHCGTNPLMSYCELALPLPEPSELWLAKTATEWKRLYLKILADRPKRVPCLGDLMRDITVLTANLEYLDVQFTISIYLSTMWSLIHEYNQLSSVHGSRSFSNRNLAGSNSNTLLSERHQELYKELRTFRQLHVQWGAKVAMSPQQNMMLHLLMMHLHVCIEDINMFLGHGGEELMRQAYPSLKQWSESTEAREALWHAAQTLRYAKMFPPCTLRDFWVIALFQAGLTIWVYGIVTSASKRKQRQAVGGLRRSGSMASSRPVPRIPGRFMNEPLFLDGEDGTAVMRYLSMGQGQPLIRGPARGSKVEGSVQASPNDPRDCIDAVREILVSNYTDKMEQLPTLAMNLKLMMEHLSRVGARV</sequence>